<dbReference type="Proteomes" id="UP000887576">
    <property type="component" value="Unplaced"/>
</dbReference>
<evidence type="ECO:0000313" key="1">
    <source>
        <dbReference type="Proteomes" id="UP000887576"/>
    </source>
</evidence>
<reference evidence="2" key="1">
    <citation type="submission" date="2022-11" db="UniProtKB">
        <authorList>
            <consortium name="WormBaseParasite"/>
        </authorList>
    </citation>
    <scope>IDENTIFICATION</scope>
</reference>
<dbReference type="WBParaSite" id="JU765_v2.g5034.t1">
    <property type="protein sequence ID" value="JU765_v2.g5034.t1"/>
    <property type="gene ID" value="JU765_v2.g5034"/>
</dbReference>
<proteinExistence type="predicted"/>
<accession>A0AC34RAP0</accession>
<sequence length="199" mass="22850">NSRTSRKKQPAPANEDPGSAIDGTLPPETNYGRVNGKSLRILSTHPSTNAQHQMEDLIFELRTEINEQTTRIQQLEKENAEIKEMNNEVHEAAVIFKDQFEELEKKSRVQQQKLDETTAELDNLKKTRLDDREIVAKVQQEVENLKLEAEKWQESEVQVICEIKHLPFSKQQSSNSEPEKSSVQPRSEFDVRLSANTRG</sequence>
<evidence type="ECO:0000313" key="2">
    <source>
        <dbReference type="WBParaSite" id="JU765_v2.g5034.t1"/>
    </source>
</evidence>
<protein>
    <submittedName>
        <fullName evidence="2">Uncharacterized protein</fullName>
    </submittedName>
</protein>
<organism evidence="1 2">
    <name type="scientific">Panagrolaimus sp. JU765</name>
    <dbReference type="NCBI Taxonomy" id="591449"/>
    <lineage>
        <taxon>Eukaryota</taxon>
        <taxon>Metazoa</taxon>
        <taxon>Ecdysozoa</taxon>
        <taxon>Nematoda</taxon>
        <taxon>Chromadorea</taxon>
        <taxon>Rhabditida</taxon>
        <taxon>Tylenchina</taxon>
        <taxon>Panagrolaimomorpha</taxon>
        <taxon>Panagrolaimoidea</taxon>
        <taxon>Panagrolaimidae</taxon>
        <taxon>Panagrolaimus</taxon>
    </lineage>
</organism>
<name>A0AC34RAP0_9BILA</name>